<dbReference type="PANTHER" id="PTHR33307:SF6">
    <property type="entry name" value="ALPHA-RHAMNOSIDASE (EUROFUNG)-RELATED"/>
    <property type="match status" value="1"/>
</dbReference>
<feature type="domain" description="Alpha-L-rhamnosidase C-terminal" evidence="8">
    <location>
        <begin position="818"/>
        <end position="894"/>
    </location>
</feature>
<dbReference type="AlphaFoldDB" id="A0A5C6ED00"/>
<feature type="chain" id="PRO_5022936493" description="alpha-L-rhamnosidase" evidence="4">
    <location>
        <begin position="29"/>
        <end position="926"/>
    </location>
</feature>
<dbReference type="GO" id="GO:0005975">
    <property type="term" value="P:carbohydrate metabolic process"/>
    <property type="evidence" value="ECO:0007669"/>
    <property type="project" value="InterPro"/>
</dbReference>
<evidence type="ECO:0000256" key="4">
    <source>
        <dbReference type="SAM" id="SignalP"/>
    </source>
</evidence>
<keyword evidence="10" id="KW-1185">Reference proteome</keyword>
<feature type="domain" description="Alpha-L-rhamnosidase concanavalin-like" evidence="5">
    <location>
        <begin position="373"/>
        <end position="486"/>
    </location>
</feature>
<evidence type="ECO:0000259" key="5">
    <source>
        <dbReference type="Pfam" id="PF05592"/>
    </source>
</evidence>
<reference evidence="9 10" key="1">
    <citation type="submission" date="2019-02" db="EMBL/GenBank/DDBJ databases">
        <title>Deep-cultivation of Planctomycetes and their phenomic and genomic characterization uncovers novel biology.</title>
        <authorList>
            <person name="Wiegand S."/>
            <person name="Jogler M."/>
            <person name="Boedeker C."/>
            <person name="Pinto D."/>
            <person name="Vollmers J."/>
            <person name="Rivas-Marin E."/>
            <person name="Kohn T."/>
            <person name="Peeters S.H."/>
            <person name="Heuer A."/>
            <person name="Rast P."/>
            <person name="Oberbeckmann S."/>
            <person name="Bunk B."/>
            <person name="Jeske O."/>
            <person name="Meyerdierks A."/>
            <person name="Storesund J.E."/>
            <person name="Kallscheuer N."/>
            <person name="Luecker S."/>
            <person name="Lage O.M."/>
            <person name="Pohl T."/>
            <person name="Merkel B.J."/>
            <person name="Hornburger P."/>
            <person name="Mueller R.-W."/>
            <person name="Bruemmer F."/>
            <person name="Labrenz M."/>
            <person name="Spormann A.M."/>
            <person name="Op Den Camp H."/>
            <person name="Overmann J."/>
            <person name="Amann R."/>
            <person name="Jetten M.S.M."/>
            <person name="Mascher T."/>
            <person name="Medema M.H."/>
            <person name="Devos D.P."/>
            <person name="Kaster A.-K."/>
            <person name="Ovreas L."/>
            <person name="Rohde M."/>
            <person name="Galperin M.Y."/>
            <person name="Jogler C."/>
        </authorList>
    </citation>
    <scope>NUCLEOTIDE SEQUENCE [LARGE SCALE GENOMIC DNA]</scope>
    <source>
        <strain evidence="9 10">Q31b</strain>
    </source>
</reference>
<sequence precursor="true">MKSKLLQNTCFILLCSCFFLCSSTWGKAAEASSQSLTADDLRCEYRVNPLGIDEREPRLSWTLLSTSRGQKQTAYQVIVSTRLEDLQADRGDAWDSQKVLSSDSIQVVYKGHPLASATRYYWKVRCWDKNDKPGSWSQPSWFETALLTSSDWSAKWINDGKHNPVVEDDFYKFDPAPLFRKEFSLTKPVKQARLYITGLGYYEASINGRRTGDSMLDPGWTNYSERVYYSTYDVTDQLQEGVNCLGVMLGNGWYNPLPLRMWGRRNLREHLPVGRPRMVAQLMVTYADGSTETIASDRDWKVTEGPILRNSIYLGEIYDARKQMKGWNQPGFDGASWQNAALANEPIGKLQAQPLEPIRVTTTIKPVEITEPEKGVYIVDMGQNFAGLASFEFDLERGTQVNLRYGELLHADGTLNPMTSVCGQIKGKRNDALESPPGVAWQNDVYFARGGGPETYTPRFTFHAFRYIEISGCPTEPALDQITGLRLNSDVKPVGTFACSNEMLNEIQKICQWTFLSNIFSVQSDCPHRERFGYGGDLINTNEAFMYNYDMANFYAKAVTDWDDAKLEDGMLTDTAPSVGIQYCGVGWAMPHPQTQLKLYQYYGDKRIIEQQYQTSKQWLDLVTKSTPTHIVSRGLSDHESLTERPAGPMVTPLYYQSAKMLAKMASLLGYNEDVEKYERLSENIKKAYNEKFVDVSSGQASPGTQASQSFALFSEILPEAQRPLAMEYLLNDIEKHDRHLTTGIFGTRYLLELLSQHDSGQVAYDIVNQKTFPSWGYMLENGATTLWEHWKENDNTFSHNHPMFGSVSQWFYNWLGGIQPHPDALGFDKIVIRPQMPKDLQWVECSYDSVRGKITSNWRKNSGTTTMQIEIPVNTVATVYLPCLDTEAIKESGQRIDQAEGVVFERIEKNAAIYRVESGRYEFSF</sequence>
<comment type="catalytic activity">
    <reaction evidence="1">
        <text>Hydrolysis of terminal non-reducing alpha-L-rhamnose residues in alpha-L-rhamnosides.</text>
        <dbReference type="EC" id="3.2.1.40"/>
    </reaction>
</comment>
<dbReference type="InterPro" id="IPR008928">
    <property type="entry name" value="6-hairpin_glycosidase_sf"/>
</dbReference>
<dbReference type="InterPro" id="IPR013783">
    <property type="entry name" value="Ig-like_fold"/>
</dbReference>
<accession>A0A5C6ED00</accession>
<dbReference type="Pfam" id="PF08531">
    <property type="entry name" value="Bac_rhamnosid_N"/>
    <property type="match status" value="1"/>
</dbReference>
<dbReference type="Pfam" id="PF17389">
    <property type="entry name" value="Bac_rhamnosid6H"/>
    <property type="match status" value="1"/>
</dbReference>
<dbReference type="RefSeq" id="WP_146598137.1">
    <property type="nucleotide sequence ID" value="NZ_SJPY01000001.1"/>
</dbReference>
<keyword evidence="3" id="KW-0378">Hydrolase</keyword>
<dbReference type="InterPro" id="IPR012341">
    <property type="entry name" value="6hp_glycosidase-like_sf"/>
</dbReference>
<evidence type="ECO:0000259" key="6">
    <source>
        <dbReference type="Pfam" id="PF08531"/>
    </source>
</evidence>
<evidence type="ECO:0000256" key="3">
    <source>
        <dbReference type="ARBA" id="ARBA00022801"/>
    </source>
</evidence>
<dbReference type="Proteomes" id="UP000315471">
    <property type="component" value="Unassembled WGS sequence"/>
</dbReference>
<dbReference type="EMBL" id="SJPY01000001">
    <property type="protein sequence ID" value="TWU45436.1"/>
    <property type="molecule type" value="Genomic_DNA"/>
</dbReference>
<dbReference type="InterPro" id="IPR013737">
    <property type="entry name" value="Bac_rhamnosid_N"/>
</dbReference>
<dbReference type="Pfam" id="PF05592">
    <property type="entry name" value="Bac_rhamnosid"/>
    <property type="match status" value="1"/>
</dbReference>
<dbReference type="Pfam" id="PF17390">
    <property type="entry name" value="Bac_rhamnosid_C"/>
    <property type="match status" value="1"/>
</dbReference>
<dbReference type="SUPFAM" id="SSF49265">
    <property type="entry name" value="Fibronectin type III"/>
    <property type="match status" value="1"/>
</dbReference>
<keyword evidence="4" id="KW-0732">Signal</keyword>
<dbReference type="Gene3D" id="2.60.40.10">
    <property type="entry name" value="Immunoglobulins"/>
    <property type="match status" value="1"/>
</dbReference>
<gene>
    <name evidence="9" type="ORF">Q31b_06080</name>
</gene>
<dbReference type="PANTHER" id="PTHR33307">
    <property type="entry name" value="ALPHA-RHAMNOSIDASE (EUROFUNG)"/>
    <property type="match status" value="1"/>
</dbReference>
<dbReference type="PROSITE" id="PS51257">
    <property type="entry name" value="PROKAR_LIPOPROTEIN"/>
    <property type="match status" value="1"/>
</dbReference>
<dbReference type="SUPFAM" id="SSF48208">
    <property type="entry name" value="Six-hairpin glycosidases"/>
    <property type="match status" value="1"/>
</dbReference>
<feature type="domain" description="Alpha-L-rhamnosidase six-hairpin glycosidase" evidence="7">
    <location>
        <begin position="494"/>
        <end position="814"/>
    </location>
</feature>
<evidence type="ECO:0000259" key="7">
    <source>
        <dbReference type="Pfam" id="PF17389"/>
    </source>
</evidence>
<evidence type="ECO:0000256" key="1">
    <source>
        <dbReference type="ARBA" id="ARBA00001445"/>
    </source>
</evidence>
<dbReference type="InterPro" id="IPR036116">
    <property type="entry name" value="FN3_sf"/>
</dbReference>
<dbReference type="Gene3D" id="2.60.120.260">
    <property type="entry name" value="Galactose-binding domain-like"/>
    <property type="match status" value="2"/>
</dbReference>
<evidence type="ECO:0000313" key="9">
    <source>
        <dbReference type="EMBL" id="TWU45436.1"/>
    </source>
</evidence>
<dbReference type="InterPro" id="IPR035396">
    <property type="entry name" value="Bac_rhamnosid6H"/>
</dbReference>
<evidence type="ECO:0000313" key="10">
    <source>
        <dbReference type="Proteomes" id="UP000315471"/>
    </source>
</evidence>
<feature type="domain" description="Bacterial alpha-L-rhamnosidase N-terminal" evidence="6">
    <location>
        <begin position="187"/>
        <end position="361"/>
    </location>
</feature>
<dbReference type="Pfam" id="PF25788">
    <property type="entry name" value="Ig_Rha78A_N"/>
    <property type="match status" value="1"/>
</dbReference>
<dbReference type="EC" id="3.2.1.40" evidence="2"/>
<name>A0A5C6ED00_9BACT</name>
<dbReference type="PIRSF" id="PIRSF010631">
    <property type="entry name" value="A-rhamnsds"/>
    <property type="match status" value="1"/>
</dbReference>
<dbReference type="Gene3D" id="2.60.420.10">
    <property type="entry name" value="Maltose phosphorylase, domain 3"/>
    <property type="match status" value="1"/>
</dbReference>
<dbReference type="OrthoDB" id="9761045at2"/>
<proteinExistence type="predicted"/>
<evidence type="ECO:0000259" key="8">
    <source>
        <dbReference type="Pfam" id="PF17390"/>
    </source>
</evidence>
<feature type="signal peptide" evidence="4">
    <location>
        <begin position="1"/>
        <end position="28"/>
    </location>
</feature>
<evidence type="ECO:0000256" key="2">
    <source>
        <dbReference type="ARBA" id="ARBA00012652"/>
    </source>
</evidence>
<dbReference type="Gene3D" id="1.50.10.10">
    <property type="match status" value="1"/>
</dbReference>
<dbReference type="GO" id="GO:0030596">
    <property type="term" value="F:alpha-L-rhamnosidase activity"/>
    <property type="evidence" value="ECO:0007669"/>
    <property type="project" value="UniProtKB-EC"/>
</dbReference>
<dbReference type="InterPro" id="IPR008902">
    <property type="entry name" value="Rhamnosid_concanavalin"/>
</dbReference>
<dbReference type="InterPro" id="IPR016007">
    <property type="entry name" value="Alpha_rhamnosid"/>
</dbReference>
<protein>
    <recommendedName>
        <fullName evidence="2">alpha-L-rhamnosidase</fullName>
        <ecNumber evidence="2">3.2.1.40</ecNumber>
    </recommendedName>
</protein>
<organism evidence="9 10">
    <name type="scientific">Novipirellula aureliae</name>
    <dbReference type="NCBI Taxonomy" id="2527966"/>
    <lineage>
        <taxon>Bacteria</taxon>
        <taxon>Pseudomonadati</taxon>
        <taxon>Planctomycetota</taxon>
        <taxon>Planctomycetia</taxon>
        <taxon>Pirellulales</taxon>
        <taxon>Pirellulaceae</taxon>
        <taxon>Novipirellula</taxon>
    </lineage>
</organism>
<dbReference type="InterPro" id="IPR035398">
    <property type="entry name" value="Bac_rhamnosid_C"/>
</dbReference>
<comment type="caution">
    <text evidence="9">The sequence shown here is derived from an EMBL/GenBank/DDBJ whole genome shotgun (WGS) entry which is preliminary data.</text>
</comment>